<evidence type="ECO:0000256" key="12">
    <source>
        <dbReference type="ARBA" id="ARBA00029523"/>
    </source>
</evidence>
<evidence type="ECO:0000256" key="4">
    <source>
        <dbReference type="ARBA" id="ARBA00022723"/>
    </source>
</evidence>
<comment type="function">
    <text evidence="13">Endonuclease that resolves Holliday junction intermediates in genetic recombination. Cleaves mobile four-strand junctions by introducing symmetrical nicks in paired strands. Promotes annealing of linear ssDNA with homologous dsDNA. Required for DNA repair, homologous recombination and chromosome segregation.</text>
</comment>
<organism evidence="17 18">
    <name type="scientific">Listeria floridensis FSL S10-1187</name>
    <dbReference type="NCBI Taxonomy" id="1265817"/>
    <lineage>
        <taxon>Bacteria</taxon>
        <taxon>Bacillati</taxon>
        <taxon>Bacillota</taxon>
        <taxon>Bacilli</taxon>
        <taxon>Bacillales</taxon>
        <taxon>Listeriaceae</taxon>
        <taxon>Listeria</taxon>
    </lineage>
</organism>
<keyword evidence="18" id="KW-1185">Reference proteome</keyword>
<dbReference type="PIRSF" id="PIRSF037785">
    <property type="entry name" value="RecU"/>
    <property type="match status" value="1"/>
</dbReference>
<feature type="binding site" evidence="13">
    <location>
        <position position="91"/>
    </location>
    <ligand>
        <name>Mg(2+)</name>
        <dbReference type="ChEBI" id="CHEBI:18420"/>
    </ligand>
</feature>
<evidence type="ECO:0000256" key="9">
    <source>
        <dbReference type="ARBA" id="ARBA00023172"/>
    </source>
</evidence>
<proteinExistence type="inferred from homology"/>
<evidence type="ECO:0000256" key="3">
    <source>
        <dbReference type="ARBA" id="ARBA00022722"/>
    </source>
</evidence>
<feature type="binding site" evidence="13">
    <location>
        <position position="104"/>
    </location>
    <ligand>
        <name>Mg(2+)</name>
        <dbReference type="ChEBI" id="CHEBI:18420"/>
    </ligand>
</feature>
<dbReference type="GO" id="GO:0004519">
    <property type="term" value="F:endonuclease activity"/>
    <property type="evidence" value="ECO:0007669"/>
    <property type="project" value="UniProtKB-KW"/>
</dbReference>
<protein>
    <recommendedName>
        <fullName evidence="12 13">Holliday junction resolvase RecU</fullName>
        <ecNumber evidence="13 14">3.1.21.10</ecNumber>
    </recommendedName>
    <alternativeName>
        <fullName evidence="13">Recombination protein U homolog</fullName>
    </alternativeName>
</protein>
<keyword evidence="3 13" id="KW-0540">Nuclease</keyword>
<evidence type="ECO:0000256" key="14">
    <source>
        <dbReference type="NCBIfam" id="TIGR00648"/>
    </source>
</evidence>
<dbReference type="SUPFAM" id="SSF52980">
    <property type="entry name" value="Restriction endonuclease-like"/>
    <property type="match status" value="1"/>
</dbReference>
<accession>A0ABN0RGP5</accession>
<keyword evidence="8 13" id="KW-0460">Magnesium</keyword>
<keyword evidence="4 13" id="KW-0479">Metal-binding</keyword>
<feature type="site" description="Transition state stabilizer" evidence="13">
    <location>
        <position position="106"/>
    </location>
</feature>
<evidence type="ECO:0000256" key="8">
    <source>
        <dbReference type="ARBA" id="ARBA00022842"/>
    </source>
</evidence>
<evidence type="ECO:0000256" key="1">
    <source>
        <dbReference type="ARBA" id="ARBA00004496"/>
    </source>
</evidence>
<reference evidence="17 18" key="1">
    <citation type="journal article" date="2014" name="Int. J. Syst. Evol. Microbiol.">
        <title>Listeria floridensis sp. nov., Listeria aquatica sp. nov., Listeria cornellensis sp. nov., Listeria riparia sp. nov. and Listeria grandensis sp. nov., from agricultural and natural environments.</title>
        <authorList>
            <person name="den Bakker H.C."/>
            <person name="Warchocki S."/>
            <person name="Wright E.M."/>
            <person name="Allred A.F."/>
            <person name="Ahlstrom C."/>
            <person name="Manuel C.S."/>
            <person name="Stasiewicz M.J."/>
            <person name="Burrell A."/>
            <person name="Roof S."/>
            <person name="Strawn L."/>
            <person name="Fortes E.D."/>
            <person name="Nightingale K.K."/>
            <person name="Kephart D."/>
            <person name="Wiedmann M."/>
        </authorList>
    </citation>
    <scope>NUCLEOTIDE SEQUENCE [LARGE SCALE GENOMIC DNA]</scope>
    <source>
        <strain evidence="17 18">FSL S10-1187</strain>
    </source>
</reference>
<dbReference type="Pfam" id="PF03838">
    <property type="entry name" value="RecU"/>
    <property type="match status" value="1"/>
</dbReference>
<evidence type="ECO:0000313" key="17">
    <source>
        <dbReference type="EMBL" id="EUJ32968.1"/>
    </source>
</evidence>
<comment type="caution">
    <text evidence="17">The sequence shown here is derived from an EMBL/GenBank/DDBJ whole genome shotgun (WGS) entry which is preliminary data.</text>
</comment>
<evidence type="ECO:0000256" key="7">
    <source>
        <dbReference type="ARBA" id="ARBA00022801"/>
    </source>
</evidence>
<evidence type="ECO:0000256" key="13">
    <source>
        <dbReference type="HAMAP-Rule" id="MF_00130"/>
    </source>
</evidence>
<comment type="catalytic activity">
    <reaction evidence="13">
        <text>Endonucleolytic cleavage at a junction such as a reciprocal single-stranded crossover between two homologous DNA duplexes (Holliday junction).</text>
        <dbReference type="EC" id="3.1.21.10"/>
    </reaction>
</comment>
<name>A0ABN0RGP5_9LIST</name>
<dbReference type="NCBIfam" id="NF002581">
    <property type="entry name" value="PRK02234.1-2"/>
    <property type="match status" value="1"/>
</dbReference>
<dbReference type="HAMAP" id="MF_00130">
    <property type="entry name" value="RecU"/>
    <property type="match status" value="1"/>
</dbReference>
<dbReference type="EMBL" id="AODF01000008">
    <property type="protein sequence ID" value="EUJ32968.1"/>
    <property type="molecule type" value="Genomic_DNA"/>
</dbReference>
<dbReference type="Proteomes" id="UP000019249">
    <property type="component" value="Unassembled WGS sequence"/>
</dbReference>
<keyword evidence="10 13" id="KW-0234">DNA repair</keyword>
<feature type="transmembrane region" description="Helical" evidence="16">
    <location>
        <begin position="136"/>
        <end position="161"/>
    </location>
</feature>
<keyword evidence="16" id="KW-0812">Transmembrane</keyword>
<dbReference type="InterPro" id="IPR004612">
    <property type="entry name" value="Resolv_RecU"/>
</dbReference>
<evidence type="ECO:0000256" key="15">
    <source>
        <dbReference type="SAM" id="MobiDB-lite"/>
    </source>
</evidence>
<dbReference type="InterPro" id="IPR011856">
    <property type="entry name" value="tRNA_endonuc-like_dom_sf"/>
</dbReference>
<evidence type="ECO:0000256" key="6">
    <source>
        <dbReference type="ARBA" id="ARBA00022763"/>
    </source>
</evidence>
<keyword evidence="7 13" id="KW-0378">Hydrolase</keyword>
<dbReference type="Gene3D" id="3.40.1350.10">
    <property type="match status" value="1"/>
</dbReference>
<keyword evidence="2 13" id="KW-0963">Cytoplasm</keyword>
<keyword evidence="6 13" id="KW-0227">DNA damage</keyword>
<keyword evidence="16" id="KW-0472">Membrane</keyword>
<keyword evidence="9 13" id="KW-0233">DNA recombination</keyword>
<keyword evidence="16" id="KW-1133">Transmembrane helix</keyword>
<evidence type="ECO:0000313" key="18">
    <source>
        <dbReference type="Proteomes" id="UP000019249"/>
    </source>
</evidence>
<evidence type="ECO:0000256" key="16">
    <source>
        <dbReference type="SAM" id="Phobius"/>
    </source>
</evidence>
<evidence type="ECO:0000256" key="10">
    <source>
        <dbReference type="ARBA" id="ARBA00023204"/>
    </source>
</evidence>
<feature type="region of interest" description="Disordered" evidence="15">
    <location>
        <begin position="12"/>
        <end position="37"/>
    </location>
</feature>
<dbReference type="EC" id="3.1.21.10" evidence="13 14"/>
<feature type="binding site" evidence="13">
    <location>
        <position position="123"/>
    </location>
    <ligand>
        <name>Mg(2+)</name>
        <dbReference type="ChEBI" id="CHEBI:18420"/>
    </ligand>
</feature>
<dbReference type="NCBIfam" id="TIGR00648">
    <property type="entry name" value="recU"/>
    <property type="match status" value="1"/>
</dbReference>
<comment type="similarity">
    <text evidence="11 13">Belongs to the RecU family.</text>
</comment>
<dbReference type="CDD" id="cd22354">
    <property type="entry name" value="RecU-like"/>
    <property type="match status" value="1"/>
</dbReference>
<dbReference type="InterPro" id="IPR011335">
    <property type="entry name" value="Restrct_endonuc-II-like"/>
</dbReference>
<evidence type="ECO:0000256" key="11">
    <source>
        <dbReference type="ARBA" id="ARBA00023447"/>
    </source>
</evidence>
<comment type="subcellular location">
    <subcellularLocation>
        <location evidence="1 13">Cytoplasm</location>
    </subcellularLocation>
</comment>
<feature type="binding site" evidence="13">
    <location>
        <position position="89"/>
    </location>
    <ligand>
        <name>Mg(2+)</name>
        <dbReference type="ChEBI" id="CHEBI:18420"/>
    </ligand>
</feature>
<comment type="cofactor">
    <cofactor evidence="13">
        <name>Mg(2+)</name>
        <dbReference type="ChEBI" id="CHEBI:18420"/>
    </cofactor>
    <text evidence="13">Binds 1 Mg(2+) ion per subunit.</text>
</comment>
<evidence type="ECO:0000256" key="2">
    <source>
        <dbReference type="ARBA" id="ARBA00022490"/>
    </source>
</evidence>
<sequence length="203" mass="23449">MSLWQSAIQTVKKNHLTGQKPQKKASQKPEFGNRGMSLEDDINDTNAYYLARELAVIHKKPTPVQIVRVDYPKRSNATIKEAYFKKPSTTDYNGVYKGKYLDFEAKETKNKTAFPLSNFHPHQIEHMKQVRNQDGVAFIITSFSVLGEVYLTMFDAFLPFWERMLSGGRKSITVDEIRQYSDQIPYGLNPRLDFLAIIDQKCF</sequence>
<gene>
    <name evidence="13 17" type="primary">recU</name>
    <name evidence="17" type="ORF">MFLO_05115</name>
</gene>
<keyword evidence="5 13" id="KW-0255">Endonuclease</keyword>
<dbReference type="NCBIfam" id="NF002584">
    <property type="entry name" value="PRK02234.1-5"/>
    <property type="match status" value="1"/>
</dbReference>
<evidence type="ECO:0000256" key="5">
    <source>
        <dbReference type="ARBA" id="ARBA00022759"/>
    </source>
</evidence>